<evidence type="ECO:0000313" key="12">
    <source>
        <dbReference type="Proteomes" id="UP000179344"/>
    </source>
</evidence>
<dbReference type="GO" id="GO:0003729">
    <property type="term" value="F:mRNA binding"/>
    <property type="evidence" value="ECO:0007669"/>
    <property type="project" value="UniProtKB-UniRule"/>
</dbReference>
<dbReference type="CDD" id="cd02412">
    <property type="entry name" value="KH-II_30S_S3"/>
    <property type="match status" value="1"/>
</dbReference>
<dbReference type="GO" id="GO:0019843">
    <property type="term" value="F:rRNA binding"/>
    <property type="evidence" value="ECO:0007669"/>
    <property type="project" value="UniProtKB-UniRule"/>
</dbReference>
<keyword evidence="2 8" id="KW-0699">rRNA-binding</keyword>
<comment type="function">
    <text evidence="6 8">Binds the lower part of the 30S subunit head. Binds mRNA in the 70S ribosome, positioning it for translation.</text>
</comment>
<dbReference type="SUPFAM" id="SSF54814">
    <property type="entry name" value="Prokaryotic type KH domain (KH-domain type II)"/>
    <property type="match status" value="1"/>
</dbReference>
<proteinExistence type="inferred from homology"/>
<dbReference type="InterPro" id="IPR009019">
    <property type="entry name" value="KH_sf_prok-type"/>
</dbReference>
<evidence type="ECO:0000256" key="1">
    <source>
        <dbReference type="ARBA" id="ARBA00010761"/>
    </source>
</evidence>
<evidence type="ECO:0000256" key="4">
    <source>
        <dbReference type="ARBA" id="ARBA00022980"/>
    </source>
</evidence>
<dbReference type="InterPro" id="IPR004087">
    <property type="entry name" value="KH_dom"/>
</dbReference>
<dbReference type="Gene3D" id="3.30.1140.32">
    <property type="entry name" value="Ribosomal protein S3, C-terminal domain"/>
    <property type="match status" value="1"/>
</dbReference>
<dbReference type="Proteomes" id="UP000179344">
    <property type="component" value="Unassembled WGS sequence"/>
</dbReference>
<dbReference type="AlphaFoldDB" id="A0A1F6TF62"/>
<dbReference type="PROSITE" id="PS50823">
    <property type="entry name" value="KH_TYPE_2"/>
    <property type="match status" value="1"/>
</dbReference>
<gene>
    <name evidence="8" type="primary">rpsC</name>
    <name evidence="11" type="ORF">A2V92_03245</name>
</gene>
<dbReference type="Gene3D" id="3.30.300.20">
    <property type="match status" value="1"/>
</dbReference>
<dbReference type="GO" id="GO:0006412">
    <property type="term" value="P:translation"/>
    <property type="evidence" value="ECO:0007669"/>
    <property type="project" value="UniProtKB-UniRule"/>
</dbReference>
<dbReference type="InterPro" id="IPR001351">
    <property type="entry name" value="Ribosomal_uS3_C"/>
</dbReference>
<evidence type="ECO:0000256" key="3">
    <source>
        <dbReference type="ARBA" id="ARBA00022884"/>
    </source>
</evidence>
<keyword evidence="5 8" id="KW-0687">Ribonucleoprotein</keyword>
<evidence type="ECO:0000256" key="8">
    <source>
        <dbReference type="HAMAP-Rule" id="MF_01309"/>
    </source>
</evidence>
<sequence>MGQKVNPIGLRLGIIRDWTARWYSGSKGYTANLYSDLMLRERLKQRLANAAVSQIVIERPAQRINITVHTARPGIVIGKKGEDIEKLRQELTRMAGVPVQLAVEEVRQPELDAQLVAENVAQQLEKRIMFRRAMKRAVTNAMRLRAQGIKIMCAGRLNGAEIARTEWYREGRVPLHTLRADIDYGFAEAHTTYGAIGVKVWIFKGEVFDKDEPKAEDAEAQKKGAA</sequence>
<evidence type="ECO:0000256" key="9">
    <source>
        <dbReference type="RuleBase" id="RU003624"/>
    </source>
</evidence>
<evidence type="ECO:0000256" key="6">
    <source>
        <dbReference type="ARBA" id="ARBA00024998"/>
    </source>
</evidence>
<dbReference type="InterPro" id="IPR005704">
    <property type="entry name" value="Ribosomal_uS3_bac-typ"/>
</dbReference>
<dbReference type="Pfam" id="PF00189">
    <property type="entry name" value="Ribosomal_S3_C"/>
    <property type="match status" value="1"/>
</dbReference>
<comment type="subunit">
    <text evidence="8">Part of the 30S ribosomal subunit. Forms a tight complex with proteins S10 and S14.</text>
</comment>
<comment type="similarity">
    <text evidence="1 8 9">Belongs to the universal ribosomal protein uS3 family.</text>
</comment>
<keyword evidence="3 8" id="KW-0694">RNA-binding</keyword>
<evidence type="ECO:0000256" key="5">
    <source>
        <dbReference type="ARBA" id="ARBA00023274"/>
    </source>
</evidence>
<dbReference type="FunFam" id="3.30.1140.32:FF:000001">
    <property type="entry name" value="30S ribosomal protein S3"/>
    <property type="match status" value="1"/>
</dbReference>
<dbReference type="GO" id="GO:0003735">
    <property type="term" value="F:structural constituent of ribosome"/>
    <property type="evidence" value="ECO:0007669"/>
    <property type="project" value="InterPro"/>
</dbReference>
<evidence type="ECO:0000259" key="10">
    <source>
        <dbReference type="PROSITE" id="PS50823"/>
    </source>
</evidence>
<evidence type="ECO:0000256" key="2">
    <source>
        <dbReference type="ARBA" id="ARBA00022730"/>
    </source>
</evidence>
<dbReference type="NCBIfam" id="TIGR01009">
    <property type="entry name" value="rpsC_bact"/>
    <property type="match status" value="1"/>
</dbReference>
<dbReference type="PANTHER" id="PTHR11760:SF19">
    <property type="entry name" value="SMALL RIBOSOMAL SUBUNIT PROTEIN US3C"/>
    <property type="match status" value="1"/>
</dbReference>
<dbReference type="GO" id="GO:0022627">
    <property type="term" value="C:cytosolic small ribosomal subunit"/>
    <property type="evidence" value="ECO:0007669"/>
    <property type="project" value="TreeGrafter"/>
</dbReference>
<dbReference type="Pfam" id="PF07650">
    <property type="entry name" value="KH_2"/>
    <property type="match status" value="1"/>
</dbReference>
<evidence type="ECO:0000313" key="11">
    <source>
        <dbReference type="EMBL" id="OGI43732.1"/>
    </source>
</evidence>
<dbReference type="SMART" id="SM00322">
    <property type="entry name" value="KH"/>
    <property type="match status" value="1"/>
</dbReference>
<accession>A0A1F6TF62</accession>
<dbReference type="EMBL" id="MFST01000102">
    <property type="protein sequence ID" value="OGI43732.1"/>
    <property type="molecule type" value="Genomic_DNA"/>
</dbReference>
<dbReference type="PANTHER" id="PTHR11760">
    <property type="entry name" value="30S/40S RIBOSOMAL PROTEIN S3"/>
    <property type="match status" value="1"/>
</dbReference>
<dbReference type="HAMAP" id="MF_01309_B">
    <property type="entry name" value="Ribosomal_uS3_B"/>
    <property type="match status" value="1"/>
</dbReference>
<dbReference type="InterPro" id="IPR018280">
    <property type="entry name" value="Ribosomal_uS3_CS"/>
</dbReference>
<reference evidence="11 12" key="1">
    <citation type="journal article" date="2016" name="Nat. Commun.">
        <title>Thousands of microbial genomes shed light on interconnected biogeochemical processes in an aquifer system.</title>
        <authorList>
            <person name="Anantharaman K."/>
            <person name="Brown C.T."/>
            <person name="Hug L.A."/>
            <person name="Sharon I."/>
            <person name="Castelle C.J."/>
            <person name="Probst A.J."/>
            <person name="Thomas B.C."/>
            <person name="Singh A."/>
            <person name="Wilkins M.J."/>
            <person name="Karaoz U."/>
            <person name="Brodie E.L."/>
            <person name="Williams K.H."/>
            <person name="Hubbard S.S."/>
            <person name="Banfield J.F."/>
        </authorList>
    </citation>
    <scope>NUCLEOTIDE SEQUENCE [LARGE SCALE GENOMIC DNA]</scope>
</reference>
<dbReference type="SUPFAM" id="SSF54821">
    <property type="entry name" value="Ribosomal protein S3 C-terminal domain"/>
    <property type="match status" value="1"/>
</dbReference>
<keyword evidence="4 8" id="KW-0689">Ribosomal protein</keyword>
<dbReference type="PROSITE" id="PS00548">
    <property type="entry name" value="RIBOSOMAL_S3"/>
    <property type="match status" value="1"/>
</dbReference>
<organism evidence="11 12">
    <name type="scientific">Candidatus Muproteobacteria bacterium RBG_16_65_31</name>
    <dbReference type="NCBI Taxonomy" id="1817759"/>
    <lineage>
        <taxon>Bacteria</taxon>
        <taxon>Pseudomonadati</taxon>
        <taxon>Pseudomonadota</taxon>
        <taxon>Candidatus Muproteobacteria</taxon>
    </lineage>
</organism>
<name>A0A1F6TF62_9PROT</name>
<dbReference type="FunFam" id="3.30.300.20:FF:000001">
    <property type="entry name" value="30S ribosomal protein S3"/>
    <property type="match status" value="1"/>
</dbReference>
<dbReference type="InterPro" id="IPR057258">
    <property type="entry name" value="Ribosomal_uS3"/>
</dbReference>
<dbReference type="InterPro" id="IPR004044">
    <property type="entry name" value="KH_dom_type_2"/>
</dbReference>
<protein>
    <recommendedName>
        <fullName evidence="7 8">Small ribosomal subunit protein uS3</fullName>
    </recommendedName>
</protein>
<comment type="caution">
    <text evidence="11">The sequence shown here is derived from an EMBL/GenBank/DDBJ whole genome shotgun (WGS) entry which is preliminary data.</text>
</comment>
<dbReference type="InterPro" id="IPR015946">
    <property type="entry name" value="KH_dom-like_a/b"/>
</dbReference>
<evidence type="ECO:0000256" key="7">
    <source>
        <dbReference type="ARBA" id="ARBA00035257"/>
    </source>
</evidence>
<dbReference type="InterPro" id="IPR036419">
    <property type="entry name" value="Ribosomal_S3_C_sf"/>
</dbReference>
<feature type="domain" description="KH type-2" evidence="10">
    <location>
        <begin position="39"/>
        <end position="107"/>
    </location>
</feature>